<organism evidence="1">
    <name type="scientific">marine metagenome</name>
    <dbReference type="NCBI Taxonomy" id="408172"/>
    <lineage>
        <taxon>unclassified sequences</taxon>
        <taxon>metagenomes</taxon>
        <taxon>ecological metagenomes</taxon>
    </lineage>
</organism>
<evidence type="ECO:0000313" key="1">
    <source>
        <dbReference type="EMBL" id="SVC52895.1"/>
    </source>
</evidence>
<accession>A0A382MXN6</accession>
<gene>
    <name evidence="1" type="ORF">METZ01_LOCUS305749</name>
</gene>
<dbReference type="EMBL" id="UINC01096204">
    <property type="protein sequence ID" value="SVC52895.1"/>
    <property type="molecule type" value="Genomic_DNA"/>
</dbReference>
<sequence length="70" mass="8139">MRFEERAIWFIGPLILYTKKVLQGSTSCILGYKPATQFYISSTIYTLPPLLNFSNRESIHRKISIKKLES</sequence>
<protein>
    <submittedName>
        <fullName evidence="1">Uncharacterized protein</fullName>
    </submittedName>
</protein>
<proteinExistence type="predicted"/>
<name>A0A382MXN6_9ZZZZ</name>
<reference evidence="1" key="1">
    <citation type="submission" date="2018-05" db="EMBL/GenBank/DDBJ databases">
        <authorList>
            <person name="Lanie J.A."/>
            <person name="Ng W.-L."/>
            <person name="Kazmierczak K.M."/>
            <person name="Andrzejewski T.M."/>
            <person name="Davidsen T.M."/>
            <person name="Wayne K.J."/>
            <person name="Tettelin H."/>
            <person name="Glass J.I."/>
            <person name="Rusch D."/>
            <person name="Podicherti R."/>
            <person name="Tsui H.-C.T."/>
            <person name="Winkler M.E."/>
        </authorList>
    </citation>
    <scope>NUCLEOTIDE SEQUENCE</scope>
</reference>
<dbReference type="AlphaFoldDB" id="A0A382MXN6"/>